<organism evidence="2 3">
    <name type="scientific">Paracidovorax anthurii</name>
    <dbReference type="NCBI Taxonomy" id="78229"/>
    <lineage>
        <taxon>Bacteria</taxon>
        <taxon>Pseudomonadati</taxon>
        <taxon>Pseudomonadota</taxon>
        <taxon>Betaproteobacteria</taxon>
        <taxon>Burkholderiales</taxon>
        <taxon>Comamonadaceae</taxon>
        <taxon>Paracidovorax</taxon>
    </lineage>
</organism>
<accession>A0A328ZCT5</accession>
<dbReference type="Proteomes" id="UP000248856">
    <property type="component" value="Unassembled WGS sequence"/>
</dbReference>
<evidence type="ECO:0000313" key="2">
    <source>
        <dbReference type="EMBL" id="RAR83183.1"/>
    </source>
</evidence>
<feature type="region of interest" description="Disordered" evidence="1">
    <location>
        <begin position="337"/>
        <end position="356"/>
    </location>
</feature>
<dbReference type="EMBL" id="QLTA01000015">
    <property type="protein sequence ID" value="RAR83183.1"/>
    <property type="molecule type" value="Genomic_DNA"/>
</dbReference>
<evidence type="ECO:0000313" key="3">
    <source>
        <dbReference type="Proteomes" id="UP000248856"/>
    </source>
</evidence>
<protein>
    <submittedName>
        <fullName evidence="2">Uncharacterized protein</fullName>
    </submittedName>
</protein>
<sequence>MHGPGGIPPFVHGDAPPPHAAFSPRHETPMSPLYPQEASPSSQYGPLSPWGGTPHLSAPSWEQSAEPPSLHWTDLPQPPIPHWTDGRQQEDLDDWSMQKALGRDLSGTESVADWALQKDFGRDLSGTAPLGHWKPAHSHHGAGAWAQPAFHRGQAPQPTAPSRGHTPQPSAPPWDNAPQRPASPGGLEPRQPDLYEAHAFPPAEGHWTDHRVQESVEDWAIDKDWGRDLSGTESVADWALQKDFGRDLSGTESVGHFGWRKDMGLGPMMAPLNDYFRDTRPQPGGFPAAGWYASPQHSPRHEAALPPWHAPAAHGHDRSTVTQATNEALRMMEQAMRAQQSLAEQAFPEARERWRS</sequence>
<dbReference type="AlphaFoldDB" id="A0A328ZCT5"/>
<name>A0A328ZCT5_9BURK</name>
<feature type="region of interest" description="Disordered" evidence="1">
    <location>
        <begin position="151"/>
        <end position="193"/>
    </location>
</feature>
<keyword evidence="3" id="KW-1185">Reference proteome</keyword>
<feature type="region of interest" description="Disordered" evidence="1">
    <location>
        <begin position="295"/>
        <end position="319"/>
    </location>
</feature>
<feature type="region of interest" description="Disordered" evidence="1">
    <location>
        <begin position="1"/>
        <end position="108"/>
    </location>
</feature>
<gene>
    <name evidence="2" type="ORF">AX018_101528</name>
</gene>
<comment type="caution">
    <text evidence="2">The sequence shown here is derived from an EMBL/GenBank/DDBJ whole genome shotgun (WGS) entry which is preliminary data.</text>
</comment>
<proteinExistence type="predicted"/>
<evidence type="ECO:0000256" key="1">
    <source>
        <dbReference type="SAM" id="MobiDB-lite"/>
    </source>
</evidence>
<reference evidence="2 3" key="1">
    <citation type="submission" date="2018-06" db="EMBL/GenBank/DDBJ databases">
        <title>Genomic Encyclopedia of Archaeal and Bacterial Type Strains, Phase II (KMG-II): from individual species to whole genera.</title>
        <authorList>
            <person name="Goeker M."/>
        </authorList>
    </citation>
    <scope>NUCLEOTIDE SEQUENCE [LARGE SCALE GENOMIC DNA]</scope>
    <source>
        <strain evidence="2 3">CFPB 3232</strain>
    </source>
</reference>
<feature type="compositionally biased region" description="Low complexity" evidence="1">
    <location>
        <begin position="304"/>
        <end position="313"/>
    </location>
</feature>